<dbReference type="AlphaFoldDB" id="A0A644T0C8"/>
<accession>A0A644T0C8</accession>
<evidence type="ECO:0008006" key="2">
    <source>
        <dbReference type="Google" id="ProtNLM"/>
    </source>
</evidence>
<dbReference type="SUPFAM" id="SSF141130">
    <property type="entry name" value="Acetamidase/Formamidase-like"/>
    <property type="match status" value="1"/>
</dbReference>
<dbReference type="EMBL" id="VSSQ01000010">
    <property type="protein sequence ID" value="MPL59907.1"/>
    <property type="molecule type" value="Genomic_DNA"/>
</dbReference>
<dbReference type="Pfam" id="PF03069">
    <property type="entry name" value="FmdA_AmdA"/>
    <property type="match status" value="2"/>
</dbReference>
<dbReference type="InterPro" id="IPR004304">
    <property type="entry name" value="FmdA_AmdA"/>
</dbReference>
<reference evidence="1" key="1">
    <citation type="submission" date="2019-08" db="EMBL/GenBank/DDBJ databases">
        <authorList>
            <person name="Kucharzyk K."/>
            <person name="Murdoch R.W."/>
            <person name="Higgins S."/>
            <person name="Loffler F."/>
        </authorList>
    </citation>
    <scope>NUCLEOTIDE SEQUENCE</scope>
</reference>
<dbReference type="Gene3D" id="3.10.28.20">
    <property type="entry name" value="Acetamidase/Formamidase-like domains"/>
    <property type="match status" value="1"/>
</dbReference>
<protein>
    <recommendedName>
        <fullName evidence="2">Formamidase</fullName>
    </recommendedName>
</protein>
<sequence>MAEQREFFLEAGPGTVHWGFFDANLKPALKVPSGAVVGFGTEPAAVPEIVEEMKPRSTEAFRRIVASHAKGPSSHLMTGPVYVEGAEPGDVLEVYFRSIRFRYDWGFNAIIPLKGGLAEEYPSLGFIFPAIDKAGRTASWKNIGPLPLAPFFGDVGVAPPASLGRVPSGIPGAWGGNMDCKELVEGTKLLLPVFNKGALFSMGDGHACQGDGEVNSFALETGLDADVRLRVIKDRTLRVPMILTPTHTVFMGFDPILDNAAKKALREAVEYISSECGYSSEDAYALCSMAGDLRITQIVNGTKGAHFMIANALLEKAK</sequence>
<organism evidence="1">
    <name type="scientific">bioreactor metagenome</name>
    <dbReference type="NCBI Taxonomy" id="1076179"/>
    <lineage>
        <taxon>unclassified sequences</taxon>
        <taxon>metagenomes</taxon>
        <taxon>ecological metagenomes</taxon>
    </lineage>
</organism>
<name>A0A644T0C8_9ZZZZ</name>
<dbReference type="GO" id="GO:0016811">
    <property type="term" value="F:hydrolase activity, acting on carbon-nitrogen (but not peptide) bonds, in linear amides"/>
    <property type="evidence" value="ECO:0007669"/>
    <property type="project" value="InterPro"/>
</dbReference>
<comment type="caution">
    <text evidence="1">The sequence shown here is derived from an EMBL/GenBank/DDBJ whole genome shotgun (WGS) entry which is preliminary data.</text>
</comment>
<dbReference type="PANTHER" id="PTHR31891:SF1">
    <property type="entry name" value="FORMAMIDASE C869.04-RELATED"/>
    <property type="match status" value="1"/>
</dbReference>
<gene>
    <name evidence="1" type="ORF">SDC9_05463</name>
</gene>
<dbReference type="Gene3D" id="2.60.120.580">
    <property type="entry name" value="Acetamidase/Formamidase-like domains"/>
    <property type="match status" value="2"/>
</dbReference>
<dbReference type="PANTHER" id="PTHR31891">
    <property type="entry name" value="FORMAMIDASE C869.04-RELATED"/>
    <property type="match status" value="1"/>
</dbReference>
<proteinExistence type="predicted"/>
<evidence type="ECO:0000313" key="1">
    <source>
        <dbReference type="EMBL" id="MPL59907.1"/>
    </source>
</evidence>